<comment type="catalytic activity">
    <reaction evidence="1">
        <text>ATP + protein L-histidine = ADP + protein N-phospho-L-histidine.</text>
        <dbReference type="EC" id="2.7.13.3"/>
    </reaction>
</comment>
<evidence type="ECO:0000259" key="12">
    <source>
        <dbReference type="PROSITE" id="PS50885"/>
    </source>
</evidence>
<dbReference type="SMART" id="SM00388">
    <property type="entry name" value="HisKA"/>
    <property type="match status" value="1"/>
</dbReference>
<dbReference type="Gene3D" id="1.10.287.130">
    <property type="match status" value="1"/>
</dbReference>
<keyword evidence="10" id="KW-0812">Transmembrane</keyword>
<keyword evidence="6" id="KW-0808">Transferase</keyword>
<keyword evidence="10" id="KW-0472">Membrane</keyword>
<dbReference type="CDD" id="cd00082">
    <property type="entry name" value="HisKA"/>
    <property type="match status" value="1"/>
</dbReference>
<evidence type="ECO:0000313" key="14">
    <source>
        <dbReference type="Proteomes" id="UP001604043"/>
    </source>
</evidence>
<keyword evidence="14" id="KW-1185">Reference proteome</keyword>
<evidence type="ECO:0000256" key="3">
    <source>
        <dbReference type="ARBA" id="ARBA00012438"/>
    </source>
</evidence>
<dbReference type="InterPro" id="IPR003594">
    <property type="entry name" value="HATPase_dom"/>
</dbReference>
<feature type="domain" description="HAMP" evidence="12">
    <location>
        <begin position="296"/>
        <end position="348"/>
    </location>
</feature>
<dbReference type="Pfam" id="PF00512">
    <property type="entry name" value="HisKA"/>
    <property type="match status" value="1"/>
</dbReference>
<evidence type="ECO:0000256" key="1">
    <source>
        <dbReference type="ARBA" id="ARBA00000085"/>
    </source>
</evidence>
<evidence type="ECO:0000313" key="13">
    <source>
        <dbReference type="EMBL" id="MFG1252624.1"/>
    </source>
</evidence>
<dbReference type="SMART" id="SM00304">
    <property type="entry name" value="HAMP"/>
    <property type="match status" value="1"/>
</dbReference>
<accession>A0ABW6ZFP6</accession>
<evidence type="ECO:0000256" key="2">
    <source>
        <dbReference type="ARBA" id="ARBA00004651"/>
    </source>
</evidence>
<feature type="transmembrane region" description="Helical" evidence="10">
    <location>
        <begin position="273"/>
        <end position="294"/>
    </location>
</feature>
<evidence type="ECO:0000256" key="9">
    <source>
        <dbReference type="ARBA" id="ARBA00022840"/>
    </source>
</evidence>
<dbReference type="CDD" id="cd00075">
    <property type="entry name" value="HATPase"/>
    <property type="match status" value="1"/>
</dbReference>
<dbReference type="InterPro" id="IPR003661">
    <property type="entry name" value="HisK_dim/P_dom"/>
</dbReference>
<sequence>MTRRRGSRWLNWWSLLPLQLRLTLYFVMVSVPPVLVASFIAAEVISVTFERNVEQWIGEIATFMANEAAEGREEAQRATAVVAAAVSRGGTEPIAPFADLLTTVGYDFVRLYTADGTVLFSTGDLELMQPLPLKAVASIFFVRQGGHRAMMVGAVQPVRIGDQAGFLFIANLLDEQFFTAPQTIRSLDLHLIEVTEGGELRDLEDLRRTPLPVPPESLAALSAGAPLAIQRRSFGLGPAAAFSALRDDSGRLVGIIACRLNGTSATFERLGTVSLFGALAAVAGVLSLLVGFSISRRMSRPLHDLTRGVRAVAEGNYAIRVRETGGREIEALASGFNAMTEQLQTLRDRETATRHRAQLATLGQAAAVIAHEIRNPLGIIKTSAELVRRKTPMAPGEDRLMMFVLDEVQRIDRLVKDLLDYARPPQCTAVPLDLVTFIVRPALDFVAPELSRRNISLIARLPDHPLPIQGDKDLLHQALLNLIINAMDAAGDGGHIIVRAELEADAVVLHVEDNGPGIPEDVRATLFEPFVTTKVNGTGLGLATVRSTVEVHGGEVTCADAPERGAIFTIRLPLGKQG</sequence>
<dbReference type="CDD" id="cd06225">
    <property type="entry name" value="HAMP"/>
    <property type="match status" value="1"/>
</dbReference>
<evidence type="ECO:0000256" key="4">
    <source>
        <dbReference type="ARBA" id="ARBA00022475"/>
    </source>
</evidence>
<dbReference type="EC" id="2.7.13.3" evidence="3"/>
<evidence type="ECO:0000256" key="5">
    <source>
        <dbReference type="ARBA" id="ARBA00022553"/>
    </source>
</evidence>
<name>A0ABW6ZFP6_9HYPH</name>
<proteinExistence type="predicted"/>
<dbReference type="PANTHER" id="PTHR44936">
    <property type="entry name" value="SENSOR PROTEIN CREC"/>
    <property type="match status" value="1"/>
</dbReference>
<comment type="subcellular location">
    <subcellularLocation>
        <location evidence="2">Cell membrane</location>
        <topology evidence="2">Multi-pass membrane protein</topology>
    </subcellularLocation>
</comment>
<dbReference type="Pfam" id="PF00672">
    <property type="entry name" value="HAMP"/>
    <property type="match status" value="1"/>
</dbReference>
<dbReference type="PROSITE" id="PS50109">
    <property type="entry name" value="HIS_KIN"/>
    <property type="match status" value="1"/>
</dbReference>
<evidence type="ECO:0000256" key="8">
    <source>
        <dbReference type="ARBA" id="ARBA00022777"/>
    </source>
</evidence>
<keyword evidence="7" id="KW-0547">Nucleotide-binding</keyword>
<comment type="caution">
    <text evidence="13">The sequence shown here is derived from an EMBL/GenBank/DDBJ whole genome shotgun (WGS) entry which is preliminary data.</text>
</comment>
<gene>
    <name evidence="13" type="ORF">V5F30_10445</name>
</gene>
<dbReference type="InterPro" id="IPR036097">
    <property type="entry name" value="HisK_dim/P_sf"/>
</dbReference>
<dbReference type="InterPro" id="IPR005467">
    <property type="entry name" value="His_kinase_dom"/>
</dbReference>
<feature type="transmembrane region" description="Helical" evidence="10">
    <location>
        <begin position="20"/>
        <end position="42"/>
    </location>
</feature>
<keyword evidence="8" id="KW-0418">Kinase</keyword>
<dbReference type="SUPFAM" id="SSF158472">
    <property type="entry name" value="HAMP domain-like"/>
    <property type="match status" value="1"/>
</dbReference>
<dbReference type="PROSITE" id="PS50885">
    <property type="entry name" value="HAMP"/>
    <property type="match status" value="1"/>
</dbReference>
<dbReference type="InterPro" id="IPR003660">
    <property type="entry name" value="HAMP_dom"/>
</dbReference>
<dbReference type="PRINTS" id="PR00344">
    <property type="entry name" value="BCTRLSENSOR"/>
</dbReference>
<feature type="domain" description="Histidine kinase" evidence="11">
    <location>
        <begin position="368"/>
        <end position="576"/>
    </location>
</feature>
<keyword evidence="10" id="KW-1133">Transmembrane helix</keyword>
<keyword evidence="5" id="KW-0597">Phosphoprotein</keyword>
<keyword evidence="4" id="KW-1003">Cell membrane</keyword>
<dbReference type="Gene3D" id="6.10.340.10">
    <property type="match status" value="1"/>
</dbReference>
<dbReference type="RefSeq" id="WP_394007877.1">
    <property type="nucleotide sequence ID" value="NZ_JBAFUR010000002.1"/>
</dbReference>
<protein>
    <recommendedName>
        <fullName evidence="3">histidine kinase</fullName>
        <ecNumber evidence="3">2.7.13.3</ecNumber>
    </recommendedName>
</protein>
<dbReference type="EMBL" id="JBAFUR010000002">
    <property type="protein sequence ID" value="MFG1252624.1"/>
    <property type="molecule type" value="Genomic_DNA"/>
</dbReference>
<dbReference type="InterPro" id="IPR004358">
    <property type="entry name" value="Sig_transdc_His_kin-like_C"/>
</dbReference>
<organism evidence="13 14">
    <name type="scientific">Xanthobacter aminoxidans</name>
    <dbReference type="NCBI Taxonomy" id="186280"/>
    <lineage>
        <taxon>Bacteria</taxon>
        <taxon>Pseudomonadati</taxon>
        <taxon>Pseudomonadota</taxon>
        <taxon>Alphaproteobacteria</taxon>
        <taxon>Hyphomicrobiales</taxon>
        <taxon>Xanthobacteraceae</taxon>
        <taxon>Xanthobacter</taxon>
    </lineage>
</organism>
<dbReference type="GO" id="GO:0005524">
    <property type="term" value="F:ATP binding"/>
    <property type="evidence" value="ECO:0007669"/>
    <property type="project" value="UniProtKB-KW"/>
</dbReference>
<dbReference type="SMART" id="SM00387">
    <property type="entry name" value="HATPase_c"/>
    <property type="match status" value="1"/>
</dbReference>
<dbReference type="Gene3D" id="3.30.565.10">
    <property type="entry name" value="Histidine kinase-like ATPase, C-terminal domain"/>
    <property type="match status" value="1"/>
</dbReference>
<dbReference type="SUPFAM" id="SSF47384">
    <property type="entry name" value="Homodimeric domain of signal transducing histidine kinase"/>
    <property type="match status" value="1"/>
</dbReference>
<dbReference type="SUPFAM" id="SSF55874">
    <property type="entry name" value="ATPase domain of HSP90 chaperone/DNA topoisomerase II/histidine kinase"/>
    <property type="match status" value="1"/>
</dbReference>
<evidence type="ECO:0000256" key="6">
    <source>
        <dbReference type="ARBA" id="ARBA00022679"/>
    </source>
</evidence>
<dbReference type="Proteomes" id="UP001604043">
    <property type="component" value="Unassembled WGS sequence"/>
</dbReference>
<dbReference type="Pfam" id="PF02518">
    <property type="entry name" value="HATPase_c"/>
    <property type="match status" value="1"/>
</dbReference>
<evidence type="ECO:0000259" key="11">
    <source>
        <dbReference type="PROSITE" id="PS50109"/>
    </source>
</evidence>
<evidence type="ECO:0000256" key="10">
    <source>
        <dbReference type="SAM" id="Phobius"/>
    </source>
</evidence>
<dbReference type="PANTHER" id="PTHR44936:SF10">
    <property type="entry name" value="SENSOR PROTEIN RSTB"/>
    <property type="match status" value="1"/>
</dbReference>
<dbReference type="InterPro" id="IPR050980">
    <property type="entry name" value="2C_sensor_his_kinase"/>
</dbReference>
<evidence type="ECO:0000256" key="7">
    <source>
        <dbReference type="ARBA" id="ARBA00022741"/>
    </source>
</evidence>
<reference evidence="13 14" key="1">
    <citation type="submission" date="2024-02" db="EMBL/GenBank/DDBJ databases">
        <title>Expansion and revision of Xanthobacter and proposal of Roseixanthobacter gen. nov.</title>
        <authorList>
            <person name="Soltysiak M.P.M."/>
            <person name="Jalihal A."/>
            <person name="Ory A."/>
            <person name="Chrisophersen C."/>
            <person name="Lee A.D."/>
            <person name="Boulton J."/>
            <person name="Springer M."/>
        </authorList>
    </citation>
    <scope>NUCLEOTIDE SEQUENCE [LARGE SCALE GENOMIC DNA]</scope>
    <source>
        <strain evidence="13 14">CB5</strain>
    </source>
</reference>
<keyword evidence="9 13" id="KW-0067">ATP-binding</keyword>
<dbReference type="InterPro" id="IPR036890">
    <property type="entry name" value="HATPase_C_sf"/>
</dbReference>